<dbReference type="EMBL" id="CP000615">
    <property type="protein sequence ID" value="ABO56310.1"/>
    <property type="molecule type" value="Genomic_DNA"/>
</dbReference>
<protein>
    <submittedName>
        <fullName evidence="1">Uncharacterized protein</fullName>
    </submittedName>
</protein>
<dbReference type="HOGENOM" id="CLU_2328448_0_0_4"/>
<reference evidence="2" key="1">
    <citation type="submission" date="2007-03" db="EMBL/GenBank/DDBJ databases">
        <title>Complete sequence of chromosome 2 of Burkholderia vietnamiensis G4.</title>
        <authorList>
            <consortium name="US DOE Joint Genome Institute"/>
            <person name="Copeland A."/>
            <person name="Lucas S."/>
            <person name="Lapidus A."/>
            <person name="Barry K."/>
            <person name="Detter J.C."/>
            <person name="Glavina del Rio T."/>
            <person name="Hammon N."/>
            <person name="Israni S."/>
            <person name="Dalin E."/>
            <person name="Tice H."/>
            <person name="Pitluck S."/>
            <person name="Chain P."/>
            <person name="Malfatti S."/>
            <person name="Shin M."/>
            <person name="Vergez L."/>
            <person name="Schmutz J."/>
            <person name="Larimer F."/>
            <person name="Land M."/>
            <person name="Hauser L."/>
            <person name="Kyrpides N."/>
            <person name="Tiedje J."/>
            <person name="Richardson P."/>
        </authorList>
    </citation>
    <scope>NUCLEOTIDE SEQUENCE [LARGE SCALE GENOMIC DNA]</scope>
    <source>
        <strain evidence="2">G4 / LMG 22486</strain>
    </source>
</reference>
<sequence length="98" mass="11065">MLVGNPTPQSANCFSRNNTGADSDCRYGYNRCLDWQESNCGRPRCHSGNLLCRLLHIHIIAVIDLRNAQFFLLALLIHECLYYSNGPDVINGLQIKNL</sequence>
<accession>A4JJ57</accession>
<dbReference type="AlphaFoldDB" id="A4JJ57"/>
<proteinExistence type="predicted"/>
<name>A4JJ57_BURVG</name>
<gene>
    <name evidence="1" type="ordered locus">Bcep1808_3321</name>
</gene>
<dbReference type="Proteomes" id="UP000002287">
    <property type="component" value="Chromosome 2"/>
</dbReference>
<dbReference type="KEGG" id="bvi:Bcep1808_3321"/>
<evidence type="ECO:0000313" key="2">
    <source>
        <dbReference type="Proteomes" id="UP000002287"/>
    </source>
</evidence>
<organism evidence="1 2">
    <name type="scientific">Burkholderia vietnamiensis (strain G4 / LMG 22486)</name>
    <name type="common">Burkholderia cepacia (strain R1808)</name>
    <dbReference type="NCBI Taxonomy" id="269482"/>
    <lineage>
        <taxon>Bacteria</taxon>
        <taxon>Pseudomonadati</taxon>
        <taxon>Pseudomonadota</taxon>
        <taxon>Betaproteobacteria</taxon>
        <taxon>Burkholderiales</taxon>
        <taxon>Burkholderiaceae</taxon>
        <taxon>Burkholderia</taxon>
        <taxon>Burkholderia cepacia complex</taxon>
    </lineage>
</organism>
<evidence type="ECO:0000313" key="1">
    <source>
        <dbReference type="EMBL" id="ABO56310.1"/>
    </source>
</evidence>